<accession>A0ABP9NEH0</accession>
<dbReference type="RefSeq" id="WP_345603082.1">
    <property type="nucleotide sequence ID" value="NZ_BAABJO010000002.1"/>
</dbReference>
<keyword evidence="2" id="KW-1185">Reference proteome</keyword>
<name>A0ABP9NEH0_9PSEU</name>
<protein>
    <submittedName>
        <fullName evidence="1">Uncharacterized protein</fullName>
    </submittedName>
</protein>
<proteinExistence type="predicted"/>
<organism evidence="1 2">
    <name type="scientific">Pseudonocardia adelaidensis</name>
    <dbReference type="NCBI Taxonomy" id="648754"/>
    <lineage>
        <taxon>Bacteria</taxon>
        <taxon>Bacillati</taxon>
        <taxon>Actinomycetota</taxon>
        <taxon>Actinomycetes</taxon>
        <taxon>Pseudonocardiales</taxon>
        <taxon>Pseudonocardiaceae</taxon>
        <taxon>Pseudonocardia</taxon>
    </lineage>
</organism>
<dbReference type="EMBL" id="BAABJO010000002">
    <property type="protein sequence ID" value="GAA5112267.1"/>
    <property type="molecule type" value="Genomic_DNA"/>
</dbReference>
<dbReference type="Proteomes" id="UP001500804">
    <property type="component" value="Unassembled WGS sequence"/>
</dbReference>
<evidence type="ECO:0000313" key="2">
    <source>
        <dbReference type="Proteomes" id="UP001500804"/>
    </source>
</evidence>
<comment type="caution">
    <text evidence="1">The sequence shown here is derived from an EMBL/GenBank/DDBJ whole genome shotgun (WGS) entry which is preliminary data.</text>
</comment>
<gene>
    <name evidence="1" type="ORF">GCM10023320_06320</name>
</gene>
<reference evidence="2" key="1">
    <citation type="journal article" date="2019" name="Int. J. Syst. Evol. Microbiol.">
        <title>The Global Catalogue of Microorganisms (GCM) 10K type strain sequencing project: providing services to taxonomists for standard genome sequencing and annotation.</title>
        <authorList>
            <consortium name="The Broad Institute Genomics Platform"/>
            <consortium name="The Broad Institute Genome Sequencing Center for Infectious Disease"/>
            <person name="Wu L."/>
            <person name="Ma J."/>
        </authorList>
    </citation>
    <scope>NUCLEOTIDE SEQUENCE [LARGE SCALE GENOMIC DNA]</scope>
    <source>
        <strain evidence="2">JCM 18302</strain>
    </source>
</reference>
<sequence>MTTVYDRIGCGYRNTRRPDPRIAAQVTSALSGMTSVVSVCAGAWHGRHAELSTLDRLDAGYRLIVSG</sequence>
<evidence type="ECO:0000313" key="1">
    <source>
        <dbReference type="EMBL" id="GAA5112267.1"/>
    </source>
</evidence>